<dbReference type="EMBL" id="JAPFQI010000009">
    <property type="protein sequence ID" value="MCW8086474.1"/>
    <property type="molecule type" value="Genomic_DNA"/>
</dbReference>
<keyword evidence="3 6" id="KW-0812">Transmembrane</keyword>
<dbReference type="RefSeq" id="WP_301590527.1">
    <property type="nucleotide sequence ID" value="NZ_JAPFQI010000009.1"/>
</dbReference>
<dbReference type="PANTHER" id="PTHR43124:SF3">
    <property type="entry name" value="CHLORAMPHENICOL EFFLUX PUMP RV0191"/>
    <property type="match status" value="1"/>
</dbReference>
<feature type="transmembrane region" description="Helical" evidence="6">
    <location>
        <begin position="205"/>
        <end position="227"/>
    </location>
</feature>
<keyword evidence="4 6" id="KW-1133">Transmembrane helix</keyword>
<accession>A0ABT3NWD0</accession>
<feature type="transmembrane region" description="Helical" evidence="6">
    <location>
        <begin position="158"/>
        <end position="178"/>
    </location>
</feature>
<keyword evidence="2" id="KW-1003">Cell membrane</keyword>
<feature type="transmembrane region" description="Helical" evidence="6">
    <location>
        <begin position="70"/>
        <end position="88"/>
    </location>
</feature>
<dbReference type="Pfam" id="PF07690">
    <property type="entry name" value="MFS_1"/>
    <property type="match status" value="1"/>
</dbReference>
<dbReference type="InterPro" id="IPR050189">
    <property type="entry name" value="MFS_Efflux_Transporters"/>
</dbReference>
<evidence type="ECO:0000313" key="8">
    <source>
        <dbReference type="EMBL" id="MCW8086474.1"/>
    </source>
</evidence>
<gene>
    <name evidence="8" type="ORF">OF850_12605</name>
</gene>
<evidence type="ECO:0000256" key="1">
    <source>
        <dbReference type="ARBA" id="ARBA00004651"/>
    </source>
</evidence>
<evidence type="ECO:0000256" key="6">
    <source>
        <dbReference type="SAM" id="Phobius"/>
    </source>
</evidence>
<feature type="transmembrane region" description="Helical" evidence="6">
    <location>
        <begin position="279"/>
        <end position="300"/>
    </location>
</feature>
<dbReference type="InterPro" id="IPR011701">
    <property type="entry name" value="MFS"/>
</dbReference>
<comment type="caution">
    <text evidence="8">The sequence shown here is derived from an EMBL/GenBank/DDBJ whole genome shotgun (WGS) entry which is preliminary data.</text>
</comment>
<dbReference type="InterPro" id="IPR020846">
    <property type="entry name" value="MFS_dom"/>
</dbReference>
<feature type="domain" description="Major facilitator superfamily (MFS) profile" evidence="7">
    <location>
        <begin position="1"/>
        <end position="381"/>
    </location>
</feature>
<evidence type="ECO:0000313" key="9">
    <source>
        <dbReference type="Proteomes" id="UP001526430"/>
    </source>
</evidence>
<name>A0ABT3NWD0_9PROT</name>
<evidence type="ECO:0000256" key="2">
    <source>
        <dbReference type="ARBA" id="ARBA00022475"/>
    </source>
</evidence>
<organism evidence="8 9">
    <name type="scientific">Sabulicella glaciei</name>
    <dbReference type="NCBI Taxonomy" id="2984948"/>
    <lineage>
        <taxon>Bacteria</taxon>
        <taxon>Pseudomonadati</taxon>
        <taxon>Pseudomonadota</taxon>
        <taxon>Alphaproteobacteria</taxon>
        <taxon>Acetobacterales</taxon>
        <taxon>Acetobacteraceae</taxon>
        <taxon>Sabulicella</taxon>
    </lineage>
</organism>
<feature type="transmembrane region" description="Helical" evidence="6">
    <location>
        <begin position="94"/>
        <end position="115"/>
    </location>
</feature>
<feature type="transmembrane region" description="Helical" evidence="6">
    <location>
        <begin position="40"/>
        <end position="58"/>
    </location>
</feature>
<dbReference type="PROSITE" id="PS50850">
    <property type="entry name" value="MFS"/>
    <property type="match status" value="1"/>
</dbReference>
<comment type="subcellular location">
    <subcellularLocation>
        <location evidence="1">Cell membrane</location>
        <topology evidence="1">Multi-pass membrane protein</topology>
    </subcellularLocation>
</comment>
<evidence type="ECO:0000256" key="5">
    <source>
        <dbReference type="ARBA" id="ARBA00023136"/>
    </source>
</evidence>
<proteinExistence type="predicted"/>
<feature type="transmembrane region" description="Helical" evidence="6">
    <location>
        <begin position="127"/>
        <end position="146"/>
    </location>
</feature>
<dbReference type="InterPro" id="IPR036259">
    <property type="entry name" value="MFS_trans_sf"/>
</dbReference>
<dbReference type="SUPFAM" id="SSF103473">
    <property type="entry name" value="MFS general substrate transporter"/>
    <property type="match status" value="1"/>
</dbReference>
<protein>
    <submittedName>
        <fullName evidence="8">MFS transporter</fullName>
    </submittedName>
</protein>
<dbReference type="PANTHER" id="PTHR43124">
    <property type="entry name" value="PURINE EFFLUX PUMP PBUE"/>
    <property type="match status" value="1"/>
</dbReference>
<evidence type="ECO:0000256" key="4">
    <source>
        <dbReference type="ARBA" id="ARBA00022989"/>
    </source>
</evidence>
<dbReference type="Proteomes" id="UP001526430">
    <property type="component" value="Unassembled WGS sequence"/>
</dbReference>
<evidence type="ECO:0000256" key="3">
    <source>
        <dbReference type="ARBA" id="ARBA00022692"/>
    </source>
</evidence>
<dbReference type="Gene3D" id="1.20.1250.20">
    <property type="entry name" value="MFS general substrate transporter like domains"/>
    <property type="match status" value="1"/>
</dbReference>
<reference evidence="8 9" key="1">
    <citation type="submission" date="2022-10" db="EMBL/GenBank/DDBJ databases">
        <title>Roseococcus glaciei nov., sp. nov., isolated from glacier.</title>
        <authorList>
            <person name="Liu Q."/>
            <person name="Xin Y.-H."/>
        </authorList>
    </citation>
    <scope>NUCLEOTIDE SEQUENCE [LARGE SCALE GENOMIC DNA]</scope>
    <source>
        <strain evidence="8 9">MDT2-1-1</strain>
    </source>
</reference>
<keyword evidence="9" id="KW-1185">Reference proteome</keyword>
<keyword evidence="5 6" id="KW-0472">Membrane</keyword>
<sequence length="383" mass="38565">MRTVILLGTAQTFAWAGSYYVPALLAAPMARELGIAPSRVFLAFSVALLLTAFLGPSVGRAIDRHGGRGVLSFGNACLALGLALMAMAQGEAMLFVAWAVMGIGMAAGLYDAAFATLARLLGKEARGAITGITLIAGFASTLGWPLSAAMEGAFGWRGALWGWAAIQLFLCIPLNLLLPRPPAVLEPAAAPAAPLADARRAGLRAAILVSVAIAVGGFGASALGAHLPGLLMAGGATQGAAIAAAALLGPAQVGARLLEFGLLRRLHPLLSARMAMLMHPAGAAALMAVGAPAAPVFAVLHGGGNGIMTIARGTLPLALFGAAGYGARQGLIVAPARFLGALAPALFGFAVEGWGAQALWLTAGLSVIGFAALMLLSVNREEN</sequence>
<feature type="transmembrane region" description="Helical" evidence="6">
    <location>
        <begin position="357"/>
        <end position="378"/>
    </location>
</feature>
<evidence type="ECO:0000259" key="7">
    <source>
        <dbReference type="PROSITE" id="PS50850"/>
    </source>
</evidence>